<organism evidence="2 3">
    <name type="scientific">Pleuronectes platessa</name>
    <name type="common">European plaice</name>
    <dbReference type="NCBI Taxonomy" id="8262"/>
    <lineage>
        <taxon>Eukaryota</taxon>
        <taxon>Metazoa</taxon>
        <taxon>Chordata</taxon>
        <taxon>Craniata</taxon>
        <taxon>Vertebrata</taxon>
        <taxon>Euteleostomi</taxon>
        <taxon>Actinopterygii</taxon>
        <taxon>Neopterygii</taxon>
        <taxon>Teleostei</taxon>
        <taxon>Neoteleostei</taxon>
        <taxon>Acanthomorphata</taxon>
        <taxon>Carangaria</taxon>
        <taxon>Pleuronectiformes</taxon>
        <taxon>Pleuronectoidei</taxon>
        <taxon>Pleuronectidae</taxon>
        <taxon>Pleuronectes</taxon>
    </lineage>
</organism>
<dbReference type="Pfam" id="PF02191">
    <property type="entry name" value="OLF"/>
    <property type="match status" value="1"/>
</dbReference>
<gene>
    <name evidence="2" type="ORF">PLEPLA_LOCUS23190</name>
</gene>
<protein>
    <recommendedName>
        <fullName evidence="1">Olfactomedin-like domain-containing protein</fullName>
    </recommendedName>
</protein>
<dbReference type="InterPro" id="IPR003112">
    <property type="entry name" value="Olfac-like_dom"/>
</dbReference>
<feature type="domain" description="Olfactomedin-like" evidence="1">
    <location>
        <begin position="98"/>
        <end position="158"/>
    </location>
</feature>
<name>A0A9N7YSB4_PLEPL</name>
<keyword evidence="3" id="KW-1185">Reference proteome</keyword>
<reference evidence="2" key="1">
    <citation type="submission" date="2020-03" db="EMBL/GenBank/DDBJ databases">
        <authorList>
            <person name="Weist P."/>
        </authorList>
    </citation>
    <scope>NUCLEOTIDE SEQUENCE</scope>
</reference>
<accession>A0A9N7YSB4</accession>
<proteinExistence type="predicted"/>
<sequence length="159" mass="18164">MIHTSNPTTNTIQGPNVVLFSGALYNCKMLFVDSTSPLKPLPHYNYPKAPDLTQRETSATLMNATRSPIWTWQQMSPGSGLFTPPPRTVETWCCPRYIDKEVEEIFYSFDTVTGVEKFNIGIFIRKMSPNIYSLNYSPVDQMLHAYCDSIMVSYEVLFE</sequence>
<dbReference type="AlphaFoldDB" id="A0A9N7YSB4"/>
<comment type="caution">
    <text evidence="2">The sequence shown here is derived from an EMBL/GenBank/DDBJ whole genome shotgun (WGS) entry which is preliminary data.</text>
</comment>
<dbReference type="Proteomes" id="UP001153269">
    <property type="component" value="Unassembled WGS sequence"/>
</dbReference>
<evidence type="ECO:0000259" key="1">
    <source>
        <dbReference type="Pfam" id="PF02191"/>
    </source>
</evidence>
<evidence type="ECO:0000313" key="2">
    <source>
        <dbReference type="EMBL" id="CAB1435096.1"/>
    </source>
</evidence>
<dbReference type="EMBL" id="CADEAL010001733">
    <property type="protein sequence ID" value="CAB1435096.1"/>
    <property type="molecule type" value="Genomic_DNA"/>
</dbReference>
<evidence type="ECO:0000313" key="3">
    <source>
        <dbReference type="Proteomes" id="UP001153269"/>
    </source>
</evidence>